<dbReference type="EC" id="2.7.13.3" evidence="2"/>
<comment type="catalytic activity">
    <reaction evidence="1">
        <text>ATP + protein L-histidine = ADP + protein N-phospho-L-histidine.</text>
        <dbReference type="EC" id="2.7.13.3"/>
    </reaction>
</comment>
<dbReference type="SUPFAM" id="SSF47384">
    <property type="entry name" value="Homodimeric domain of signal transducing histidine kinase"/>
    <property type="match status" value="1"/>
</dbReference>
<evidence type="ECO:0000259" key="8">
    <source>
        <dbReference type="Pfam" id="PF13426"/>
    </source>
</evidence>
<dbReference type="Pfam" id="PF08448">
    <property type="entry name" value="PAS_4"/>
    <property type="match status" value="1"/>
</dbReference>
<sequence length="346" mass="39800">MIYPKKFLTKIYAKGLMNTDTLSKYLKTDFLYDQLPGGFISYLPDGSILRVNETFCKWMNISNEDICKLNFRSILNQASERYYDRVINPILNINCAANEVSLTFDSPNGEVDALFNAVSYKDESGGLILINASITKITYRENHELLSNRLPNQIWTISADGECIFVNEKVKDYFGEQPMSFYTEFGGVAEADRAKCHEAWKSSLEKGKIFEREIRLKGISEKEEWFFVSIIPYFNKEGKIESWFGSCTNIHKQKMLQIANYSSLSLSLTSAHKTLAENRQLFTNLAYSHSHMIRKPLANIIGLTQLLEYEELTEESRDLFKMLQTSVQELDEMIKIASNTMITPTY</sequence>
<accession>A0A081PFG8</accession>
<feature type="domain" description="PAS fold-4" evidence="7">
    <location>
        <begin position="149"/>
        <end position="250"/>
    </location>
</feature>
<evidence type="ECO:0000256" key="5">
    <source>
        <dbReference type="ARBA" id="ARBA00022777"/>
    </source>
</evidence>
<dbReference type="InterPro" id="IPR035965">
    <property type="entry name" value="PAS-like_dom_sf"/>
</dbReference>
<evidence type="ECO:0000256" key="2">
    <source>
        <dbReference type="ARBA" id="ARBA00012438"/>
    </source>
</evidence>
<dbReference type="InterPro" id="IPR036097">
    <property type="entry name" value="HisK_dim/P_sf"/>
</dbReference>
<keyword evidence="3" id="KW-0597">Phosphoprotein</keyword>
<dbReference type="EMBL" id="JNFF01000072">
    <property type="protein sequence ID" value="KEQ29441.1"/>
    <property type="molecule type" value="Genomic_DNA"/>
</dbReference>
<gene>
    <name evidence="9" type="ORF">N180_03530</name>
</gene>
<dbReference type="SUPFAM" id="SSF55785">
    <property type="entry name" value="PYP-like sensor domain (PAS domain)"/>
    <property type="match status" value="2"/>
</dbReference>
<dbReference type="Pfam" id="PF00512">
    <property type="entry name" value="HisKA"/>
    <property type="match status" value="1"/>
</dbReference>
<dbReference type="InterPro" id="IPR013656">
    <property type="entry name" value="PAS_4"/>
</dbReference>
<dbReference type="Proteomes" id="UP000028007">
    <property type="component" value="Unassembled WGS sequence"/>
</dbReference>
<evidence type="ECO:0000313" key="9">
    <source>
        <dbReference type="EMBL" id="KEQ29441.1"/>
    </source>
</evidence>
<dbReference type="InterPro" id="IPR052162">
    <property type="entry name" value="Sensor_kinase/Photoreceptor"/>
</dbReference>
<name>A0A081PFG8_9SPHI</name>
<dbReference type="InterPro" id="IPR003661">
    <property type="entry name" value="HisK_dim/P_dom"/>
</dbReference>
<protein>
    <recommendedName>
        <fullName evidence="2">histidine kinase</fullName>
        <ecNumber evidence="2">2.7.13.3</ecNumber>
    </recommendedName>
</protein>
<evidence type="ECO:0000256" key="1">
    <source>
        <dbReference type="ARBA" id="ARBA00000085"/>
    </source>
</evidence>
<reference evidence="9 10" key="1">
    <citation type="journal article" date="1992" name="Int. J. Syst. Bacteriol.">
        <title>Sphingobacterium antarcticus sp. nov. a Psychrotrophic Bacterium from the Soils of Schirmacher Oasis, Antarctica.</title>
        <authorList>
            <person name="Shivaji S."/>
            <person name="Ray M.K."/>
            <person name="Rao N.S."/>
            <person name="Saiserr L."/>
            <person name="Jagannadham M.V."/>
            <person name="Kumar G.S."/>
            <person name="Reddy G."/>
            <person name="Bhargava P.M."/>
        </authorList>
    </citation>
    <scope>NUCLEOTIDE SEQUENCE [LARGE SCALE GENOMIC DNA]</scope>
    <source>
        <strain evidence="9 10">4BY</strain>
    </source>
</reference>
<dbReference type="Pfam" id="PF13426">
    <property type="entry name" value="PAS_9"/>
    <property type="match status" value="1"/>
</dbReference>
<evidence type="ECO:0000259" key="6">
    <source>
        <dbReference type="Pfam" id="PF00512"/>
    </source>
</evidence>
<dbReference type="Gene3D" id="1.10.287.130">
    <property type="match status" value="1"/>
</dbReference>
<dbReference type="GO" id="GO:0000155">
    <property type="term" value="F:phosphorelay sensor kinase activity"/>
    <property type="evidence" value="ECO:0007669"/>
    <property type="project" value="InterPro"/>
</dbReference>
<evidence type="ECO:0000256" key="4">
    <source>
        <dbReference type="ARBA" id="ARBA00022679"/>
    </source>
</evidence>
<feature type="domain" description="PAS" evidence="8">
    <location>
        <begin position="39"/>
        <end position="130"/>
    </location>
</feature>
<dbReference type="AlphaFoldDB" id="A0A081PFG8"/>
<dbReference type="PANTHER" id="PTHR43304">
    <property type="entry name" value="PHYTOCHROME-LIKE PROTEIN CPH1"/>
    <property type="match status" value="1"/>
</dbReference>
<comment type="caution">
    <text evidence="9">The sequence shown here is derived from an EMBL/GenBank/DDBJ whole genome shotgun (WGS) entry which is preliminary data.</text>
</comment>
<dbReference type="Gene3D" id="3.30.450.20">
    <property type="entry name" value="PAS domain"/>
    <property type="match status" value="2"/>
</dbReference>
<evidence type="ECO:0000259" key="7">
    <source>
        <dbReference type="Pfam" id="PF08448"/>
    </source>
</evidence>
<keyword evidence="10" id="KW-1185">Reference proteome</keyword>
<keyword evidence="4" id="KW-0808">Transferase</keyword>
<feature type="domain" description="Signal transduction histidine kinase dimerisation/phosphoacceptor" evidence="6">
    <location>
        <begin position="289"/>
        <end position="334"/>
    </location>
</feature>
<keyword evidence="5" id="KW-0418">Kinase</keyword>
<organism evidence="9 10">
    <name type="scientific">Pedobacter antarcticus 4BY</name>
    <dbReference type="NCBI Taxonomy" id="1358423"/>
    <lineage>
        <taxon>Bacteria</taxon>
        <taxon>Pseudomonadati</taxon>
        <taxon>Bacteroidota</taxon>
        <taxon>Sphingobacteriia</taxon>
        <taxon>Sphingobacteriales</taxon>
        <taxon>Sphingobacteriaceae</taxon>
        <taxon>Pedobacter</taxon>
    </lineage>
</organism>
<dbReference type="CDD" id="cd00130">
    <property type="entry name" value="PAS"/>
    <property type="match status" value="2"/>
</dbReference>
<dbReference type="InterPro" id="IPR000014">
    <property type="entry name" value="PAS"/>
</dbReference>
<dbReference type="PANTHER" id="PTHR43304:SF1">
    <property type="entry name" value="PAC DOMAIN-CONTAINING PROTEIN"/>
    <property type="match status" value="1"/>
</dbReference>
<evidence type="ECO:0000313" key="10">
    <source>
        <dbReference type="Proteomes" id="UP000028007"/>
    </source>
</evidence>
<dbReference type="eggNOG" id="COG4251">
    <property type="taxonomic scope" value="Bacteria"/>
</dbReference>
<proteinExistence type="predicted"/>
<evidence type="ECO:0000256" key="3">
    <source>
        <dbReference type="ARBA" id="ARBA00022553"/>
    </source>
</evidence>